<organism evidence="8 9">
    <name type="scientific">Candidatus Falkowbacteria bacterium GW2011_GWF2_39_8</name>
    <dbReference type="NCBI Taxonomy" id="1618642"/>
    <lineage>
        <taxon>Bacteria</taxon>
        <taxon>Candidatus Falkowiibacteriota</taxon>
    </lineage>
</organism>
<dbReference type="InterPro" id="IPR005793">
    <property type="entry name" value="Formyl_trans_C"/>
</dbReference>
<proteinExistence type="inferred from homology"/>
<evidence type="ECO:0000313" key="8">
    <source>
        <dbReference type="EMBL" id="KKR32803.1"/>
    </source>
</evidence>
<dbReference type="CDD" id="cd08646">
    <property type="entry name" value="FMT_core_Met-tRNA-FMT_N"/>
    <property type="match status" value="1"/>
</dbReference>
<feature type="domain" description="Formyl transferase N-terminal" evidence="6">
    <location>
        <begin position="8"/>
        <end position="182"/>
    </location>
</feature>
<evidence type="ECO:0000256" key="4">
    <source>
        <dbReference type="ARBA" id="ARBA00022917"/>
    </source>
</evidence>
<evidence type="ECO:0000256" key="1">
    <source>
        <dbReference type="ARBA" id="ARBA00010699"/>
    </source>
</evidence>
<evidence type="ECO:0000313" key="9">
    <source>
        <dbReference type="Proteomes" id="UP000034137"/>
    </source>
</evidence>
<dbReference type="CDD" id="cd08704">
    <property type="entry name" value="Met_tRNA_FMT_C"/>
    <property type="match status" value="1"/>
</dbReference>
<comment type="function">
    <text evidence="5">Attaches a formyl group to the free amino group of methionyl-tRNA(fMet). The formyl group appears to play a dual role in the initiator identity of N-formylmethionyl-tRNA by promoting its recognition by IF2 and preventing the misappropriation of this tRNA by the elongation apparatus.</text>
</comment>
<dbReference type="InterPro" id="IPR041711">
    <property type="entry name" value="Met-tRNA-FMT_N"/>
</dbReference>
<dbReference type="PANTHER" id="PTHR11138">
    <property type="entry name" value="METHIONYL-TRNA FORMYLTRANSFERASE"/>
    <property type="match status" value="1"/>
</dbReference>
<dbReference type="GO" id="GO:0004479">
    <property type="term" value="F:methionyl-tRNA formyltransferase activity"/>
    <property type="evidence" value="ECO:0007669"/>
    <property type="project" value="UniProtKB-UniRule"/>
</dbReference>
<dbReference type="InterPro" id="IPR011034">
    <property type="entry name" value="Formyl_transferase-like_C_sf"/>
</dbReference>
<keyword evidence="3 5" id="KW-0808">Transferase</keyword>
<dbReference type="HAMAP" id="MF_00182">
    <property type="entry name" value="Formyl_trans"/>
    <property type="match status" value="1"/>
</dbReference>
<dbReference type="SUPFAM" id="SSF53328">
    <property type="entry name" value="Formyltransferase"/>
    <property type="match status" value="1"/>
</dbReference>
<dbReference type="Proteomes" id="UP000034137">
    <property type="component" value="Unassembled WGS sequence"/>
</dbReference>
<evidence type="ECO:0000256" key="2">
    <source>
        <dbReference type="ARBA" id="ARBA00012261"/>
    </source>
</evidence>
<dbReference type="InterPro" id="IPR001555">
    <property type="entry name" value="GART_AS"/>
</dbReference>
<comment type="caution">
    <text evidence="8">The sequence shown here is derived from an EMBL/GenBank/DDBJ whole genome shotgun (WGS) entry which is preliminary data.</text>
</comment>
<dbReference type="InterPro" id="IPR036477">
    <property type="entry name" value="Formyl_transf_N_sf"/>
</dbReference>
<dbReference type="FunFam" id="3.40.50.12230:FF:000001">
    <property type="entry name" value="Methionyl-tRNA formyltransferase"/>
    <property type="match status" value="1"/>
</dbReference>
<dbReference type="EC" id="2.1.2.9" evidence="2 5"/>
<feature type="domain" description="Formyl transferase C-terminal" evidence="7">
    <location>
        <begin position="208"/>
        <end position="304"/>
    </location>
</feature>
<dbReference type="PANTHER" id="PTHR11138:SF5">
    <property type="entry name" value="METHIONYL-TRNA FORMYLTRANSFERASE, MITOCHONDRIAL"/>
    <property type="match status" value="1"/>
</dbReference>
<dbReference type="InterPro" id="IPR005794">
    <property type="entry name" value="Fmt"/>
</dbReference>
<accession>A0A0G0PY37</accession>
<evidence type="ECO:0000259" key="7">
    <source>
        <dbReference type="Pfam" id="PF02911"/>
    </source>
</evidence>
<dbReference type="GO" id="GO:0005829">
    <property type="term" value="C:cytosol"/>
    <property type="evidence" value="ECO:0007669"/>
    <property type="project" value="TreeGrafter"/>
</dbReference>
<dbReference type="Pfam" id="PF00551">
    <property type="entry name" value="Formyl_trans_N"/>
    <property type="match status" value="1"/>
</dbReference>
<dbReference type="PROSITE" id="PS00373">
    <property type="entry name" value="GART"/>
    <property type="match status" value="1"/>
</dbReference>
<dbReference type="InterPro" id="IPR002376">
    <property type="entry name" value="Formyl_transf_N"/>
</dbReference>
<evidence type="ECO:0000256" key="5">
    <source>
        <dbReference type="HAMAP-Rule" id="MF_00182"/>
    </source>
</evidence>
<name>A0A0G0PY37_9BACT</name>
<dbReference type="Pfam" id="PF02911">
    <property type="entry name" value="Formyl_trans_C"/>
    <property type="match status" value="1"/>
</dbReference>
<dbReference type="NCBIfam" id="TIGR00460">
    <property type="entry name" value="fmt"/>
    <property type="match status" value="1"/>
</dbReference>
<sequence length="313" mass="35152">MAENKIRTIFIGTPTFSIPALKALIADELFEVVAVITQPTKEVGRKKVLTPPPIKVEAEKNNIKVLQPKKIIEEIESIRSLKPDLIVVVAYAQIIPEAILNIPHFGCINIHGSLLPRYRGAAVVQAAIQNYDKQSGVTIMLMDKGLDTGPILSQEAINLEPQETSTTLFEKLSHLGGELLIPTLKSYIRGEIKPIAQDDSQASYVKTLTKNDGKIDWTKSAFEIERFVRAMNPWPSAWTKWNDKTIKITEVEHSPHLIEQYKEGEVFLDHDKIAVQCGFEAILIKKLQLEGKKEMSAEEFLRGNKDIIHQILT</sequence>
<protein>
    <recommendedName>
        <fullName evidence="2 5">Methionyl-tRNA formyltransferase</fullName>
        <ecNumber evidence="2 5">2.1.2.9</ecNumber>
    </recommendedName>
</protein>
<dbReference type="Gene3D" id="3.40.50.12230">
    <property type="match status" value="1"/>
</dbReference>
<evidence type="ECO:0000259" key="6">
    <source>
        <dbReference type="Pfam" id="PF00551"/>
    </source>
</evidence>
<dbReference type="SUPFAM" id="SSF50486">
    <property type="entry name" value="FMT C-terminal domain-like"/>
    <property type="match status" value="1"/>
</dbReference>
<gene>
    <name evidence="5" type="primary">fmt</name>
    <name evidence="8" type="ORF">UT64_C0022G0002</name>
</gene>
<comment type="catalytic activity">
    <reaction evidence="5">
        <text>L-methionyl-tRNA(fMet) + (6R)-10-formyltetrahydrofolate = N-formyl-L-methionyl-tRNA(fMet) + (6S)-5,6,7,8-tetrahydrofolate + H(+)</text>
        <dbReference type="Rhea" id="RHEA:24380"/>
        <dbReference type="Rhea" id="RHEA-COMP:9952"/>
        <dbReference type="Rhea" id="RHEA-COMP:9953"/>
        <dbReference type="ChEBI" id="CHEBI:15378"/>
        <dbReference type="ChEBI" id="CHEBI:57453"/>
        <dbReference type="ChEBI" id="CHEBI:78530"/>
        <dbReference type="ChEBI" id="CHEBI:78844"/>
        <dbReference type="ChEBI" id="CHEBI:195366"/>
        <dbReference type="EC" id="2.1.2.9"/>
    </reaction>
</comment>
<feature type="binding site" evidence="5">
    <location>
        <begin position="113"/>
        <end position="116"/>
    </location>
    <ligand>
        <name>(6S)-5,6,7,8-tetrahydrofolate</name>
        <dbReference type="ChEBI" id="CHEBI:57453"/>
    </ligand>
</feature>
<evidence type="ECO:0000256" key="3">
    <source>
        <dbReference type="ARBA" id="ARBA00022679"/>
    </source>
</evidence>
<reference evidence="8 9" key="1">
    <citation type="journal article" date="2015" name="Nature">
        <title>rRNA introns, odd ribosomes, and small enigmatic genomes across a large radiation of phyla.</title>
        <authorList>
            <person name="Brown C.T."/>
            <person name="Hug L.A."/>
            <person name="Thomas B.C."/>
            <person name="Sharon I."/>
            <person name="Castelle C.J."/>
            <person name="Singh A."/>
            <person name="Wilkins M.J."/>
            <person name="Williams K.H."/>
            <person name="Banfield J.F."/>
        </authorList>
    </citation>
    <scope>NUCLEOTIDE SEQUENCE [LARGE SCALE GENOMIC DNA]</scope>
</reference>
<keyword evidence="4 5" id="KW-0648">Protein biosynthesis</keyword>
<dbReference type="AlphaFoldDB" id="A0A0G0PY37"/>
<comment type="similarity">
    <text evidence="1 5">Belongs to the Fmt family.</text>
</comment>
<dbReference type="EMBL" id="LBXO01000022">
    <property type="protein sequence ID" value="KKR32803.1"/>
    <property type="molecule type" value="Genomic_DNA"/>
</dbReference>
<dbReference type="PATRIC" id="fig|1618642.3.peg.474"/>
<dbReference type="InterPro" id="IPR044135">
    <property type="entry name" value="Met-tRNA-FMT_C"/>
</dbReference>